<keyword evidence="4" id="KW-0805">Transcription regulation</keyword>
<dbReference type="Proteomes" id="UP000762676">
    <property type="component" value="Unassembled WGS sequence"/>
</dbReference>
<dbReference type="Gene3D" id="3.30.70.330">
    <property type="match status" value="1"/>
</dbReference>
<dbReference type="InterPro" id="IPR035979">
    <property type="entry name" value="RBD_domain_sf"/>
</dbReference>
<dbReference type="InterPro" id="IPR034605">
    <property type="entry name" value="PGC-1"/>
</dbReference>
<dbReference type="GO" id="GO:0005634">
    <property type="term" value="C:nucleus"/>
    <property type="evidence" value="ECO:0007669"/>
    <property type="project" value="UniProtKB-SubCell"/>
</dbReference>
<evidence type="ECO:0000256" key="4">
    <source>
        <dbReference type="ARBA" id="ARBA00023015"/>
    </source>
</evidence>
<evidence type="ECO:0000256" key="8">
    <source>
        <dbReference type="PROSITE-ProRule" id="PRU00176"/>
    </source>
</evidence>
<evidence type="ECO:0000256" key="6">
    <source>
        <dbReference type="ARBA" id="ARBA00023163"/>
    </source>
</evidence>
<evidence type="ECO:0000256" key="5">
    <source>
        <dbReference type="ARBA" id="ARBA00023159"/>
    </source>
</evidence>
<dbReference type="GO" id="GO:0045944">
    <property type="term" value="P:positive regulation of transcription by RNA polymerase II"/>
    <property type="evidence" value="ECO:0007669"/>
    <property type="project" value="TreeGrafter"/>
</dbReference>
<keyword evidence="6" id="KW-0804">Transcription</keyword>
<dbReference type="Pfam" id="PF00076">
    <property type="entry name" value="RRM_1"/>
    <property type="match status" value="1"/>
</dbReference>
<evidence type="ECO:0000256" key="2">
    <source>
        <dbReference type="ARBA" id="ARBA00022553"/>
    </source>
</evidence>
<dbReference type="SUPFAM" id="SSF54928">
    <property type="entry name" value="RNA-binding domain, RBD"/>
    <property type="match status" value="1"/>
</dbReference>
<reference evidence="10 11" key="1">
    <citation type="journal article" date="2021" name="Elife">
        <title>Chloroplast acquisition without the gene transfer in kleptoplastic sea slugs, Plakobranchus ocellatus.</title>
        <authorList>
            <person name="Maeda T."/>
            <person name="Takahashi S."/>
            <person name="Yoshida T."/>
            <person name="Shimamura S."/>
            <person name="Takaki Y."/>
            <person name="Nagai Y."/>
            <person name="Toyoda A."/>
            <person name="Suzuki Y."/>
            <person name="Arimoto A."/>
            <person name="Ishii H."/>
            <person name="Satoh N."/>
            <person name="Nishiyama T."/>
            <person name="Hasebe M."/>
            <person name="Maruyama T."/>
            <person name="Minagawa J."/>
            <person name="Obokata J."/>
            <person name="Shigenobu S."/>
        </authorList>
    </citation>
    <scope>NUCLEOTIDE SEQUENCE [LARGE SCALE GENOMIC DNA]</scope>
</reference>
<keyword evidence="11" id="KW-1185">Reference proteome</keyword>
<feature type="domain" description="RRM" evidence="9">
    <location>
        <begin position="16"/>
        <end position="114"/>
    </location>
</feature>
<name>A0AAV4EW25_9GAST</name>
<dbReference type="AlphaFoldDB" id="A0AAV4EW25"/>
<accession>A0AAV4EW25</accession>
<gene>
    <name evidence="10" type="ORF">ElyMa_000189500</name>
</gene>
<evidence type="ECO:0000313" key="10">
    <source>
        <dbReference type="EMBL" id="GFR64860.1"/>
    </source>
</evidence>
<comment type="caution">
    <text evidence="10">The sequence shown here is derived from an EMBL/GenBank/DDBJ whole genome shotgun (WGS) entry which is preliminary data.</text>
</comment>
<comment type="subcellular location">
    <subcellularLocation>
        <location evidence="1">Nucleus</location>
    </subcellularLocation>
</comment>
<evidence type="ECO:0000256" key="7">
    <source>
        <dbReference type="ARBA" id="ARBA00023242"/>
    </source>
</evidence>
<dbReference type="SMART" id="SM00360">
    <property type="entry name" value="RRM"/>
    <property type="match status" value="1"/>
</dbReference>
<dbReference type="GO" id="GO:0003712">
    <property type="term" value="F:transcription coregulator activity"/>
    <property type="evidence" value="ECO:0007669"/>
    <property type="project" value="InterPro"/>
</dbReference>
<sequence>MRSHAECTWARSEERRVVYVGKIPDSYTKRQLHQRFQCFGEIKEVKLNFREHGDNYGFVTFAYACDAIAAKEKGNNIEGVPKFDLCFGGRRLFCPDQYADLDGNREIEEEYAPVPRNMSEELDYAALLNQHSSHQKRGARL</sequence>
<dbReference type="InterPro" id="IPR000504">
    <property type="entry name" value="RRM_dom"/>
</dbReference>
<evidence type="ECO:0000259" key="9">
    <source>
        <dbReference type="PROSITE" id="PS50102"/>
    </source>
</evidence>
<organism evidence="10 11">
    <name type="scientific">Elysia marginata</name>
    <dbReference type="NCBI Taxonomy" id="1093978"/>
    <lineage>
        <taxon>Eukaryota</taxon>
        <taxon>Metazoa</taxon>
        <taxon>Spiralia</taxon>
        <taxon>Lophotrochozoa</taxon>
        <taxon>Mollusca</taxon>
        <taxon>Gastropoda</taxon>
        <taxon>Heterobranchia</taxon>
        <taxon>Euthyneura</taxon>
        <taxon>Panpulmonata</taxon>
        <taxon>Sacoglossa</taxon>
        <taxon>Placobranchoidea</taxon>
        <taxon>Plakobranchidae</taxon>
        <taxon>Elysia</taxon>
    </lineage>
</organism>
<evidence type="ECO:0000313" key="11">
    <source>
        <dbReference type="Proteomes" id="UP000762676"/>
    </source>
</evidence>
<dbReference type="PANTHER" id="PTHR15528">
    <property type="entry name" value="PEROXISOME PROLIFERATOR ACTIVATED RECEPTOR GAMMA COACTIVATOR 1 PGC-1 -RELATED"/>
    <property type="match status" value="1"/>
</dbReference>
<protein>
    <submittedName>
        <fullName evidence="10">Peroxisome proliferator-activated receptor gamma coactivator-related protein 1</fullName>
    </submittedName>
</protein>
<keyword evidence="5" id="KW-0010">Activator</keyword>
<keyword evidence="3 8" id="KW-0694">RNA-binding</keyword>
<dbReference type="PROSITE" id="PS50102">
    <property type="entry name" value="RRM"/>
    <property type="match status" value="1"/>
</dbReference>
<dbReference type="EMBL" id="BMAT01000359">
    <property type="protein sequence ID" value="GFR64860.1"/>
    <property type="molecule type" value="Genomic_DNA"/>
</dbReference>
<keyword evidence="2" id="KW-0597">Phosphoprotein</keyword>
<keyword evidence="10" id="KW-0675">Receptor</keyword>
<dbReference type="PANTHER" id="PTHR15528:SF11">
    <property type="entry name" value="FI18188P1"/>
    <property type="match status" value="1"/>
</dbReference>
<proteinExistence type="predicted"/>
<evidence type="ECO:0000256" key="1">
    <source>
        <dbReference type="ARBA" id="ARBA00004123"/>
    </source>
</evidence>
<dbReference type="InterPro" id="IPR012677">
    <property type="entry name" value="Nucleotide-bd_a/b_plait_sf"/>
</dbReference>
<keyword evidence="7" id="KW-0539">Nucleus</keyword>
<dbReference type="GO" id="GO:0003723">
    <property type="term" value="F:RNA binding"/>
    <property type="evidence" value="ECO:0007669"/>
    <property type="project" value="UniProtKB-UniRule"/>
</dbReference>
<evidence type="ECO:0000256" key="3">
    <source>
        <dbReference type="ARBA" id="ARBA00022884"/>
    </source>
</evidence>